<dbReference type="OrthoDB" id="1744455at2"/>
<feature type="chain" id="PRO_5038547131" evidence="6">
    <location>
        <begin position="22"/>
        <end position="1738"/>
    </location>
</feature>
<keyword evidence="8" id="KW-0176">Collagen</keyword>
<dbReference type="InterPro" id="IPR041033">
    <property type="entry name" value="SpaA_PFL_dom_1"/>
</dbReference>
<accession>A0A380KZK7</accession>
<keyword evidence="1" id="KW-0134">Cell wall</keyword>
<evidence type="ECO:0000313" key="9">
    <source>
        <dbReference type="Proteomes" id="UP000254634"/>
    </source>
</evidence>
<evidence type="ECO:0000259" key="7">
    <source>
        <dbReference type="PROSITE" id="PS50847"/>
    </source>
</evidence>
<dbReference type="InterPro" id="IPR013783">
    <property type="entry name" value="Ig-like_fold"/>
</dbReference>
<feature type="domain" description="Gram-positive cocci surface proteins LPxTG" evidence="7">
    <location>
        <begin position="1708"/>
        <end position="1738"/>
    </location>
</feature>
<keyword evidence="5" id="KW-0472">Membrane</keyword>
<dbReference type="CDD" id="cd00222">
    <property type="entry name" value="CollagenBindB"/>
    <property type="match status" value="6"/>
</dbReference>
<evidence type="ECO:0000256" key="6">
    <source>
        <dbReference type="SAM" id="SignalP"/>
    </source>
</evidence>
<proteinExistence type="predicted"/>
<feature type="signal peptide" evidence="6">
    <location>
        <begin position="1"/>
        <end position="21"/>
    </location>
</feature>
<keyword evidence="3 6" id="KW-0732">Signal</keyword>
<keyword evidence="2" id="KW-0964">Secreted</keyword>
<evidence type="ECO:0000313" key="8">
    <source>
        <dbReference type="EMBL" id="SUN76991.1"/>
    </source>
</evidence>
<dbReference type="SUPFAM" id="SSF49478">
    <property type="entry name" value="Cna protein B-type domain"/>
    <property type="match status" value="7"/>
</dbReference>
<dbReference type="Gene3D" id="2.60.40.10">
    <property type="entry name" value="Immunoglobulins"/>
    <property type="match status" value="1"/>
</dbReference>
<dbReference type="STRING" id="1123307.GCA_000380065_00873"/>
<evidence type="ECO:0000256" key="5">
    <source>
        <dbReference type="SAM" id="Phobius"/>
    </source>
</evidence>
<protein>
    <submittedName>
        <fullName evidence="8">Putative collagen adhesin</fullName>
    </submittedName>
</protein>
<dbReference type="Pfam" id="PF05738">
    <property type="entry name" value="Cna_B"/>
    <property type="match status" value="6"/>
</dbReference>
<dbReference type="Gene3D" id="2.60.40.3050">
    <property type="match status" value="5"/>
</dbReference>
<dbReference type="Pfam" id="PF12892">
    <property type="entry name" value="FctA"/>
    <property type="match status" value="5"/>
</dbReference>
<organism evidence="8 9">
    <name type="scientific">Streptococcus massiliensis</name>
    <dbReference type="NCBI Taxonomy" id="313439"/>
    <lineage>
        <taxon>Bacteria</taxon>
        <taxon>Bacillati</taxon>
        <taxon>Bacillota</taxon>
        <taxon>Bacilli</taxon>
        <taxon>Lactobacillales</taxon>
        <taxon>Streptococcaceae</taxon>
        <taxon>Streptococcus</taxon>
    </lineage>
</organism>
<dbReference type="NCBIfam" id="TIGR03786">
    <property type="entry name" value="strep_pil_rpt"/>
    <property type="match status" value="5"/>
</dbReference>
<evidence type="ECO:0000256" key="2">
    <source>
        <dbReference type="ARBA" id="ARBA00022525"/>
    </source>
</evidence>
<dbReference type="RefSeq" id="WP_115275978.1">
    <property type="nucleotide sequence ID" value="NZ_UHFR01000005.1"/>
</dbReference>
<reference evidence="8" key="1">
    <citation type="submission" date="2018-06" db="EMBL/GenBank/DDBJ databases">
        <authorList>
            <consortium name="Pathogen Informatics"/>
            <person name="Doyle S."/>
        </authorList>
    </citation>
    <scope>NUCLEOTIDE SEQUENCE [LARGE SCALE GENOMIC DNA]</scope>
    <source>
        <strain evidence="8">NCTC13765</strain>
    </source>
</reference>
<dbReference type="InterPro" id="IPR022464">
    <property type="entry name" value="Strep_pil_isopept_link"/>
</dbReference>
<keyword evidence="4" id="KW-0572">Peptidoglycan-anchor</keyword>
<evidence type="ECO:0000256" key="1">
    <source>
        <dbReference type="ARBA" id="ARBA00022512"/>
    </source>
</evidence>
<dbReference type="InterPro" id="IPR019931">
    <property type="entry name" value="LPXTG_anchor"/>
</dbReference>
<keyword evidence="9" id="KW-1185">Reference proteome</keyword>
<feature type="transmembrane region" description="Helical" evidence="5">
    <location>
        <begin position="1714"/>
        <end position="1734"/>
    </location>
</feature>
<dbReference type="Gene3D" id="2.60.40.1140">
    <property type="entry name" value="Collagen-binding surface protein Cna, B-type domain"/>
    <property type="match status" value="6"/>
</dbReference>
<dbReference type="NCBIfam" id="TIGR01167">
    <property type="entry name" value="LPXTG_anchor"/>
    <property type="match status" value="1"/>
</dbReference>
<keyword evidence="5" id="KW-0812">Transmembrane</keyword>
<gene>
    <name evidence="8" type="primary">cna_4</name>
    <name evidence="8" type="ORF">NCTC13765_01497</name>
</gene>
<evidence type="ECO:0000256" key="3">
    <source>
        <dbReference type="ARBA" id="ARBA00022729"/>
    </source>
</evidence>
<dbReference type="PROSITE" id="PS50847">
    <property type="entry name" value="GRAM_POS_ANCHORING"/>
    <property type="match status" value="1"/>
</dbReference>
<dbReference type="Pfam" id="PF17802">
    <property type="entry name" value="SpaA"/>
    <property type="match status" value="1"/>
</dbReference>
<evidence type="ECO:0000256" key="4">
    <source>
        <dbReference type="ARBA" id="ARBA00023088"/>
    </source>
</evidence>
<dbReference type="InterPro" id="IPR008454">
    <property type="entry name" value="Collagen-bd_Cna-like_B-typ_dom"/>
</dbReference>
<dbReference type="InterPro" id="IPR038174">
    <property type="entry name" value="Strep_pil_link_sf"/>
</dbReference>
<dbReference type="EMBL" id="UHFR01000005">
    <property type="protein sequence ID" value="SUN76991.1"/>
    <property type="molecule type" value="Genomic_DNA"/>
</dbReference>
<sequence>MKKMIGILFKIIMVLSIAVLASSNSAVNAAARKNQDLSKYVKVKDFTIYNEKGNNSETNPIKTYDQFGLKATFDIDTKGAITIKEGDTVKFKTLGVDKKITALNGATTAWAELKGQINGVEKVIGQWRITSSQVIEIKFGKNSEGTSVIGSVSLDTGISRKAHVVSYTEGKAKSFEVTVGDYKKAVYFMGGTLTKEILTNSSKWASTKTNKLVEWGINVNADQIDKLSWDKYEVKQNVYLEDNLGEREFKGISFRLSTTYPMSLTDKTRSTQGLIKAFTNVFTEVQPDYTAYPTYESFKNSLKPLEYGVYKDGTNTRVVVYFGNFDKTAPKYSTVWPTMYEDVANYAIEKGYYKQEDKEKLKEILEKTYGSTNVIEGSIPAWLVYIDVDYPLAISDTKVSNTVDVTYDGNKVTKSAETTMNGLLGTTKLSSLEAGLVKVNSTGNALAGAEIALEKFENNKWVQAKNVQGKEYKALTNAKGMVKFEQLAAGKYRFVETKAPVPYDKDSLTFTDKQGKALPNGEFTVNASDAEGHLLIAKNSVLKDKIKVSVEKKWVGTKQNKVEVTLVADGKETNKTLELSDSNSWKSEFSGLSKYDSEDGHVIKYTIKELNLPDYYTSKITGDANTGFTITNTYIPADPIQVPLVAEKVLEGKSLEANKYQFKLFKVTNGTEQEVEAVTNKQDGSITFTPLAFNEDEVGEHDYVVREVIPADSEKEAGVTYDKTEFKVKIKVEKAFGRKLKATITRSPEELVFKNKYTAKSVNVPLSVTKKLTGRELKADEFEFVLKDKAGKTVETVKNTADGQVNFKALEFTKTGTYVYTISETKGNLGGISYDTHQVTATIEVTDDGSGQLKAKTSYKDNNQTFNNTYTTKKTTAELKATKKLTGKNLVKDQFEFVLKDKDGNDLQTVKNTADGQVKFAALEYDKVGTYTYTITEKEGGKDIEGIHYDDLTVTATVTVTDDGKGNLRASVAYSGDTEFNNTYAAAKPIEVALQAKKLLNGKELEGEQFEFILRNEQGKEVSRAKNAQDGTVTFPTLTYNENQVGTYKFTIEEVAGNETGISYDSHKLEVEVKVEKVSATELKATVSKGVDDLTFTNTYTPASAAQAEIAGKKVLSGKALTAGQYNFVLKKEDGTVVETVQNKADGSFKFTPIQYTEDQIGTHKYTVSEVEGSEVGITYDKTVKEVTVTVTKDNATNSLKVKVSTKADDLTFTNTYTPAKTQVKVTKNWDDANNQDGKRVASVTVKLLADGVDTGKTAELNEANNWTATFDNLDADKGGTPITYKVVEETVIQGYTPEITGDANTGFTITNKYVPETVDLTVHKNWDDANNQDGIRPKEITVHLLADGQKVDSKKIEANAAGKWSTTFTNKPKYKNGKEIKYTVVEETVSEYKGTTDGLNITNSYTPKVVDYEVTKKWDDNDNQDGKRPKEITVHLMKTVDGVKTKVATKVVTEADSWKYTFTNLPKYEAGKEITYSVEEDKVEGYDTKVDGHEITNTHTPEMIKISGEKVWDDANNQDGKRPKEITIEIRKKDSKDLVDSITVTPDANGNWKFTSKDLPKYENGKEIIYEVSEKRVEHYETTITPSTNGQYTITNTYTPEKTMISGEKVWDDANNQDGIRPDKIIVHLLANGEDTGQVATASAETNWTYRFSDLPVYKDGKKIEYSVKEDKVEGYETSLKGFTIINSHKPTEPTPPSTPNQPKKILPKTGEVMSWLGGLGALLLVGLGGTYLRRKS</sequence>
<name>A0A380KZK7_9STRE</name>
<dbReference type="Proteomes" id="UP000254634">
    <property type="component" value="Unassembled WGS sequence"/>
</dbReference>
<keyword evidence="5" id="KW-1133">Transmembrane helix</keyword>